<feature type="compositionally biased region" description="Basic and acidic residues" evidence="1">
    <location>
        <begin position="7"/>
        <end position="19"/>
    </location>
</feature>
<dbReference type="InterPro" id="IPR005561">
    <property type="entry name" value="ANTAR"/>
</dbReference>
<dbReference type="EMBL" id="JADBGF010000001">
    <property type="protein sequence ID" value="MBE1594592.1"/>
    <property type="molecule type" value="Genomic_DNA"/>
</dbReference>
<dbReference type="AlphaFoldDB" id="A0A8I0TNS8"/>
<dbReference type="Pfam" id="PF03861">
    <property type="entry name" value="ANTAR"/>
    <property type="match status" value="1"/>
</dbReference>
<feature type="region of interest" description="Disordered" evidence="1">
    <location>
        <begin position="1"/>
        <end position="23"/>
    </location>
</feature>
<protein>
    <recommendedName>
        <fullName evidence="2">ANTAR domain-containing protein</fullName>
    </recommendedName>
</protein>
<dbReference type="Gene3D" id="1.10.10.10">
    <property type="entry name" value="Winged helix-like DNA-binding domain superfamily/Winged helix DNA-binding domain"/>
    <property type="match status" value="1"/>
</dbReference>
<dbReference type="InterPro" id="IPR036388">
    <property type="entry name" value="WH-like_DNA-bd_sf"/>
</dbReference>
<dbReference type="GeneID" id="86825350"/>
<sequence>MGVPHNSRPESAEVRHPQGPDDSAAKIIDLQRDNDHLQTAITSHAVIDQAIGVIIALGALRPQQGFDVLKDVSQHTNIKLREIAGLIVDWVLTHHLPDDVQEALDAALKKAQSAPSHGIAPDPHAAGGSERTTDDGEHRPSPPPRG</sequence>
<dbReference type="PROSITE" id="PS50921">
    <property type="entry name" value="ANTAR"/>
    <property type="match status" value="1"/>
</dbReference>
<organism evidence="3 4">
    <name type="scientific">Streptomyces stelliscabiei</name>
    <dbReference type="NCBI Taxonomy" id="146820"/>
    <lineage>
        <taxon>Bacteria</taxon>
        <taxon>Bacillati</taxon>
        <taxon>Actinomycetota</taxon>
        <taxon>Actinomycetes</taxon>
        <taxon>Kitasatosporales</taxon>
        <taxon>Streptomycetaceae</taxon>
        <taxon>Streptomyces</taxon>
    </lineage>
</organism>
<evidence type="ECO:0000313" key="3">
    <source>
        <dbReference type="EMBL" id="MBE1594592.1"/>
    </source>
</evidence>
<accession>A0A8I0TNS8</accession>
<dbReference type="OrthoDB" id="4258820at2"/>
<feature type="region of interest" description="Disordered" evidence="1">
    <location>
        <begin position="107"/>
        <end position="146"/>
    </location>
</feature>
<dbReference type="Proteomes" id="UP000629287">
    <property type="component" value="Unassembled WGS sequence"/>
</dbReference>
<dbReference type="SMART" id="SM01012">
    <property type="entry name" value="ANTAR"/>
    <property type="match status" value="1"/>
</dbReference>
<name>A0A8I0TNS8_9ACTN</name>
<reference evidence="3 4" key="1">
    <citation type="submission" date="2020-10" db="EMBL/GenBank/DDBJ databases">
        <title>Sequencing the genomes of 1000 actinobacteria strains.</title>
        <authorList>
            <person name="Klenk H.-P."/>
        </authorList>
    </citation>
    <scope>NUCLEOTIDE SEQUENCE [LARGE SCALE GENOMIC DNA]</scope>
    <source>
        <strain evidence="3 4">DSM 41803</strain>
    </source>
</reference>
<keyword evidence="4" id="KW-1185">Reference proteome</keyword>
<comment type="caution">
    <text evidence="3">The sequence shown here is derived from an EMBL/GenBank/DDBJ whole genome shotgun (WGS) entry which is preliminary data.</text>
</comment>
<feature type="compositionally biased region" description="Basic and acidic residues" evidence="1">
    <location>
        <begin position="131"/>
        <end position="140"/>
    </location>
</feature>
<proteinExistence type="predicted"/>
<dbReference type="GO" id="GO:0003723">
    <property type="term" value="F:RNA binding"/>
    <property type="evidence" value="ECO:0007669"/>
    <property type="project" value="InterPro"/>
</dbReference>
<evidence type="ECO:0000256" key="1">
    <source>
        <dbReference type="SAM" id="MobiDB-lite"/>
    </source>
</evidence>
<evidence type="ECO:0000259" key="2">
    <source>
        <dbReference type="PROSITE" id="PS50921"/>
    </source>
</evidence>
<evidence type="ECO:0000313" key="4">
    <source>
        <dbReference type="Proteomes" id="UP000629287"/>
    </source>
</evidence>
<gene>
    <name evidence="3" type="ORF">H4687_000721</name>
</gene>
<feature type="domain" description="ANTAR" evidence="2">
    <location>
        <begin position="27"/>
        <end position="88"/>
    </location>
</feature>
<dbReference type="RefSeq" id="WP_046915719.1">
    <property type="nucleotide sequence ID" value="NZ_JADBGF010000001.1"/>
</dbReference>